<dbReference type="InterPro" id="IPR000938">
    <property type="entry name" value="CAP-Gly_domain"/>
</dbReference>
<evidence type="ECO:0000313" key="3">
    <source>
        <dbReference type="EnsemblMetazoa" id="PPAI006448-PA"/>
    </source>
</evidence>
<dbReference type="VEuPathDB" id="VectorBase:PPAI006448"/>
<accession>A0A1B0GP33</accession>
<dbReference type="SMART" id="SM01052">
    <property type="entry name" value="CAP_GLY"/>
    <property type="match status" value="2"/>
</dbReference>
<dbReference type="Proteomes" id="UP000092462">
    <property type="component" value="Unassembled WGS sequence"/>
</dbReference>
<feature type="domain" description="CAP-Gly" evidence="2">
    <location>
        <begin position="115"/>
        <end position="157"/>
    </location>
</feature>
<keyword evidence="4" id="KW-1185">Reference proteome</keyword>
<dbReference type="PANTHER" id="PTHR18916">
    <property type="entry name" value="DYNACTIN 1-RELATED MICROTUBULE-BINDING"/>
    <property type="match status" value="1"/>
</dbReference>
<dbReference type="Gene3D" id="2.30.30.190">
    <property type="entry name" value="CAP Gly-rich-like domain"/>
    <property type="match status" value="2"/>
</dbReference>
<dbReference type="SUPFAM" id="SSF74924">
    <property type="entry name" value="Cap-Gly domain"/>
    <property type="match status" value="2"/>
</dbReference>
<dbReference type="PANTHER" id="PTHR18916:SF93">
    <property type="entry name" value="RESTIN HOMOLOG"/>
    <property type="match status" value="1"/>
</dbReference>
<feature type="region of interest" description="Disordered" evidence="1">
    <location>
        <begin position="52"/>
        <end position="93"/>
    </location>
</feature>
<sequence length="214" mass="23067">MINVCIIYVPTTHTGKNDGCVSGKRYFQCEPKRGIFSRLTRLTREPLLTADSTDDLYRSPSRTPASPVRTISPPSSVRNSVTPSRSGGKGGMQVGDRVIVSSGFGSRPGVLKYIGETQFAPGNWCGVQLDDPTGKNDGSVDGIRYFDCVDKYGIFVPLAKVTLSPSAKKTFARIPRSNSKESLTSIGTLGSMASTNTSRLRMGANAQVSIWSYT</sequence>
<dbReference type="AlphaFoldDB" id="A0A1B0GP33"/>
<dbReference type="PROSITE" id="PS00845">
    <property type="entry name" value="CAP_GLY_1"/>
    <property type="match status" value="1"/>
</dbReference>
<dbReference type="EMBL" id="AJVK01014946">
    <property type="status" value="NOT_ANNOTATED_CDS"/>
    <property type="molecule type" value="Genomic_DNA"/>
</dbReference>
<name>A0A1B0GP33_PHLPP</name>
<dbReference type="PROSITE" id="PS50245">
    <property type="entry name" value="CAP_GLY_2"/>
    <property type="match status" value="2"/>
</dbReference>
<protein>
    <recommendedName>
        <fullName evidence="2">CAP-Gly domain-containing protein</fullName>
    </recommendedName>
</protein>
<proteinExistence type="predicted"/>
<reference evidence="3" key="1">
    <citation type="submission" date="2022-08" db="UniProtKB">
        <authorList>
            <consortium name="EnsemblMetazoa"/>
        </authorList>
    </citation>
    <scope>IDENTIFICATION</scope>
    <source>
        <strain evidence="3">Israel</strain>
    </source>
</reference>
<evidence type="ECO:0000256" key="1">
    <source>
        <dbReference type="SAM" id="MobiDB-lite"/>
    </source>
</evidence>
<evidence type="ECO:0000313" key="4">
    <source>
        <dbReference type="Proteomes" id="UP000092462"/>
    </source>
</evidence>
<organism evidence="3 4">
    <name type="scientific">Phlebotomus papatasi</name>
    <name type="common">Sandfly</name>
    <dbReference type="NCBI Taxonomy" id="29031"/>
    <lineage>
        <taxon>Eukaryota</taxon>
        <taxon>Metazoa</taxon>
        <taxon>Ecdysozoa</taxon>
        <taxon>Arthropoda</taxon>
        <taxon>Hexapoda</taxon>
        <taxon>Insecta</taxon>
        <taxon>Pterygota</taxon>
        <taxon>Neoptera</taxon>
        <taxon>Endopterygota</taxon>
        <taxon>Diptera</taxon>
        <taxon>Nematocera</taxon>
        <taxon>Psychodoidea</taxon>
        <taxon>Psychodidae</taxon>
        <taxon>Phlebotomus</taxon>
        <taxon>Phlebotomus</taxon>
    </lineage>
</organism>
<dbReference type="Pfam" id="PF01302">
    <property type="entry name" value="CAP_GLY"/>
    <property type="match status" value="2"/>
</dbReference>
<dbReference type="VEuPathDB" id="VectorBase:PPAPM1_011949"/>
<feature type="compositionally biased region" description="Polar residues" evidence="1">
    <location>
        <begin position="72"/>
        <end position="85"/>
    </location>
</feature>
<dbReference type="EnsemblMetazoa" id="PPAI006448-RA">
    <property type="protein sequence ID" value="PPAI006448-PA"/>
    <property type="gene ID" value="PPAI006448"/>
</dbReference>
<evidence type="ECO:0000259" key="2">
    <source>
        <dbReference type="PROSITE" id="PS50245"/>
    </source>
</evidence>
<dbReference type="InterPro" id="IPR036859">
    <property type="entry name" value="CAP-Gly_dom_sf"/>
</dbReference>
<feature type="domain" description="CAP-Gly" evidence="2">
    <location>
        <begin position="1"/>
        <end position="38"/>
    </location>
</feature>